<dbReference type="Proteomes" id="UP000436694">
    <property type="component" value="Unassembled WGS sequence"/>
</dbReference>
<evidence type="ECO:0000256" key="1">
    <source>
        <dbReference type="SAM" id="Phobius"/>
    </source>
</evidence>
<proteinExistence type="predicted"/>
<reference evidence="2 3" key="1">
    <citation type="submission" date="2019-10" db="EMBL/GenBank/DDBJ databases">
        <title>Epibacterium sp. nov., isolated from seawater.</title>
        <authorList>
            <person name="Zhang X."/>
            <person name="Li N."/>
        </authorList>
    </citation>
    <scope>NUCLEOTIDE SEQUENCE [LARGE SCALE GENOMIC DNA]</scope>
    <source>
        <strain evidence="2 3">SM1969</strain>
    </source>
</reference>
<comment type="caution">
    <text evidence="2">The sequence shown here is derived from an EMBL/GenBank/DDBJ whole genome shotgun (WGS) entry which is preliminary data.</text>
</comment>
<dbReference type="EMBL" id="WIXK01000003">
    <property type="protein sequence ID" value="MQY42466.1"/>
    <property type="molecule type" value="Genomic_DNA"/>
</dbReference>
<dbReference type="AlphaFoldDB" id="A0A844AZ76"/>
<protein>
    <submittedName>
        <fullName evidence="2">Uncharacterized protein</fullName>
    </submittedName>
</protein>
<keyword evidence="1" id="KW-1133">Transmembrane helix</keyword>
<name>A0A844AZ76_9RHOB</name>
<keyword evidence="1" id="KW-0472">Membrane</keyword>
<evidence type="ECO:0000313" key="3">
    <source>
        <dbReference type="Proteomes" id="UP000436694"/>
    </source>
</evidence>
<accession>A0A844AZ76</accession>
<feature type="transmembrane region" description="Helical" evidence="1">
    <location>
        <begin position="25"/>
        <end position="42"/>
    </location>
</feature>
<evidence type="ECO:0000313" key="2">
    <source>
        <dbReference type="EMBL" id="MQY42466.1"/>
    </source>
</evidence>
<feature type="transmembrane region" description="Helical" evidence="1">
    <location>
        <begin position="48"/>
        <end position="68"/>
    </location>
</feature>
<dbReference type="RefSeq" id="WP_153546645.1">
    <property type="nucleotide sequence ID" value="NZ_WIXK01000003.1"/>
</dbReference>
<keyword evidence="1" id="KW-0812">Transmembrane</keyword>
<keyword evidence="3" id="KW-1185">Reference proteome</keyword>
<organism evidence="2 3">
    <name type="scientific">Tritonibacter aquimaris</name>
    <dbReference type="NCBI Taxonomy" id="2663379"/>
    <lineage>
        <taxon>Bacteria</taxon>
        <taxon>Pseudomonadati</taxon>
        <taxon>Pseudomonadota</taxon>
        <taxon>Alphaproteobacteria</taxon>
        <taxon>Rhodobacterales</taxon>
        <taxon>Paracoccaceae</taxon>
        <taxon>Tritonibacter</taxon>
    </lineage>
</organism>
<gene>
    <name evidence="2" type="ORF">GG681_07410</name>
</gene>
<sequence length="98" mass="11380">MFSCGYYLARYIDWCDAQVLRLKRWQAIAIEMIAVVFIILAIEVAPGWLAALVFLILAPAIWVFGFVAHRHFKRVNEQKHSAASQLRKTQKMLKGFRK</sequence>